<dbReference type="Pfam" id="PF00072">
    <property type="entry name" value="Response_reg"/>
    <property type="match status" value="2"/>
</dbReference>
<dbReference type="PROSITE" id="PS50887">
    <property type="entry name" value="GGDEF"/>
    <property type="match status" value="1"/>
</dbReference>
<protein>
    <recommendedName>
        <fullName evidence="1">diguanylate cyclase</fullName>
        <ecNumber evidence="1">2.7.7.65</ecNumber>
    </recommendedName>
</protein>
<dbReference type="Gene3D" id="3.30.70.270">
    <property type="match status" value="1"/>
</dbReference>
<dbReference type="InterPro" id="IPR011006">
    <property type="entry name" value="CheY-like_superfamily"/>
</dbReference>
<evidence type="ECO:0000313" key="7">
    <source>
        <dbReference type="Proteomes" id="UP000092498"/>
    </source>
</evidence>
<organism evidence="6 7">
    <name type="scientific">Candidatus Viadribacter manganicus</name>
    <dbReference type="NCBI Taxonomy" id="1759059"/>
    <lineage>
        <taxon>Bacteria</taxon>
        <taxon>Pseudomonadati</taxon>
        <taxon>Pseudomonadota</taxon>
        <taxon>Alphaproteobacteria</taxon>
        <taxon>Hyphomonadales</taxon>
        <taxon>Hyphomonadaceae</taxon>
        <taxon>Candidatus Viadribacter</taxon>
    </lineage>
</organism>
<dbReference type="STRING" id="1759059.ATE48_17810"/>
<reference evidence="6 7" key="1">
    <citation type="submission" date="2015-11" db="EMBL/GenBank/DDBJ databases">
        <title>Whole-Genome Sequence of Candidatus Oderbacter manganicum from the National Park Lower Oder Valley, Germany.</title>
        <authorList>
            <person name="Braun B."/>
            <person name="Liere K."/>
            <person name="Szewzyk U."/>
        </authorList>
    </citation>
    <scope>NUCLEOTIDE SEQUENCE [LARGE SCALE GENOMIC DNA]</scope>
    <source>
        <strain evidence="6 7">OTSz_A_272</strain>
    </source>
</reference>
<evidence type="ECO:0000259" key="5">
    <source>
        <dbReference type="PROSITE" id="PS50887"/>
    </source>
</evidence>
<sequence length="459" mass="50953">MSARILVVDDLEANRRLLEALLTADYYEVMMASRGEEAVQLAKRERPDLILLDVMMPGGIDGYEACRRLKAMPETRHIPVVILTTLDDRDNRVRGLQAGAEEFLTKPIDDVQLMARVKSLLTLKVVIDELRAREANGRRLGVITNDGRPDAVDQHRVFAGNVLVVDDNPTQIKRIQSALGVEHRVSILGDEAGAGPPDLAVVSVHAKSFDGFRVIARMRSGEATRHLPILAIVDPDDRKRAIRALELGAHDIILRPIDEEEIIARARTLMRRKRYMDALRQRLDQSLELAITDQLTGLYNRRFLFTQLEPLVQRAQCGGDAVSIMAIDIDYFKRCNDTFGHDVGDAVLREFAARLASNTRPSDYACRQGGEEFIVVMPRTTGDIACLAAERLRRSIASSEFIIPGLAQALEVTISIGVASTDGADETTESLLKRADEALYEAKRTGRNRVIGRTGRDAA</sequence>
<keyword evidence="3" id="KW-0597">Phosphoprotein</keyword>
<proteinExistence type="predicted"/>
<dbReference type="Gene3D" id="3.40.50.2300">
    <property type="match status" value="1"/>
</dbReference>
<dbReference type="GO" id="GO:1902201">
    <property type="term" value="P:negative regulation of bacterial-type flagellum-dependent cell motility"/>
    <property type="evidence" value="ECO:0007669"/>
    <property type="project" value="TreeGrafter"/>
</dbReference>
<dbReference type="CDD" id="cd01949">
    <property type="entry name" value="GGDEF"/>
    <property type="match status" value="1"/>
</dbReference>
<dbReference type="NCBIfam" id="TIGR00254">
    <property type="entry name" value="GGDEF"/>
    <property type="match status" value="1"/>
</dbReference>
<dbReference type="SUPFAM" id="SSF55073">
    <property type="entry name" value="Nucleotide cyclase"/>
    <property type="match status" value="1"/>
</dbReference>
<dbReference type="InterPro" id="IPR050469">
    <property type="entry name" value="Diguanylate_Cyclase"/>
</dbReference>
<dbReference type="SUPFAM" id="SSF52172">
    <property type="entry name" value="CheY-like"/>
    <property type="match status" value="2"/>
</dbReference>
<dbReference type="AlphaFoldDB" id="A0A1B1AM20"/>
<feature type="domain" description="GGDEF" evidence="5">
    <location>
        <begin position="320"/>
        <end position="455"/>
    </location>
</feature>
<evidence type="ECO:0000256" key="3">
    <source>
        <dbReference type="PROSITE-ProRule" id="PRU00169"/>
    </source>
</evidence>
<comment type="caution">
    <text evidence="3">Lacks conserved residue(s) required for the propagation of feature annotation.</text>
</comment>
<dbReference type="GO" id="GO:0052621">
    <property type="term" value="F:diguanylate cyclase activity"/>
    <property type="evidence" value="ECO:0007669"/>
    <property type="project" value="UniProtKB-EC"/>
</dbReference>
<comment type="catalytic activity">
    <reaction evidence="2">
        <text>2 GTP = 3',3'-c-di-GMP + 2 diphosphate</text>
        <dbReference type="Rhea" id="RHEA:24898"/>
        <dbReference type="ChEBI" id="CHEBI:33019"/>
        <dbReference type="ChEBI" id="CHEBI:37565"/>
        <dbReference type="ChEBI" id="CHEBI:58805"/>
        <dbReference type="EC" id="2.7.7.65"/>
    </reaction>
</comment>
<evidence type="ECO:0000256" key="2">
    <source>
        <dbReference type="ARBA" id="ARBA00034247"/>
    </source>
</evidence>
<evidence type="ECO:0000313" key="6">
    <source>
        <dbReference type="EMBL" id="ANP47622.1"/>
    </source>
</evidence>
<dbReference type="Proteomes" id="UP000092498">
    <property type="component" value="Chromosome"/>
</dbReference>
<dbReference type="EC" id="2.7.7.65" evidence="1"/>
<dbReference type="InParanoid" id="A0A1B1AM20"/>
<dbReference type="RefSeq" id="WP_066773925.1">
    <property type="nucleotide sequence ID" value="NZ_CP013244.1"/>
</dbReference>
<gene>
    <name evidence="6" type="primary">pleD</name>
    <name evidence="6" type="ORF">ATE48_17810</name>
</gene>
<dbReference type="FunCoup" id="A0A1B1AM20">
    <property type="interactions" value="22"/>
</dbReference>
<accession>A0A1B1AM20</accession>
<evidence type="ECO:0000259" key="4">
    <source>
        <dbReference type="PROSITE" id="PS50110"/>
    </source>
</evidence>
<dbReference type="GO" id="GO:0043709">
    <property type="term" value="P:cell adhesion involved in single-species biofilm formation"/>
    <property type="evidence" value="ECO:0007669"/>
    <property type="project" value="TreeGrafter"/>
</dbReference>
<dbReference type="EMBL" id="CP013244">
    <property type="protein sequence ID" value="ANP47622.1"/>
    <property type="molecule type" value="Genomic_DNA"/>
</dbReference>
<dbReference type="PANTHER" id="PTHR45138">
    <property type="entry name" value="REGULATORY COMPONENTS OF SENSORY TRANSDUCTION SYSTEM"/>
    <property type="match status" value="1"/>
</dbReference>
<feature type="domain" description="Response regulatory" evidence="4">
    <location>
        <begin position="4"/>
        <end position="121"/>
    </location>
</feature>
<dbReference type="NCBIfam" id="NF007135">
    <property type="entry name" value="PRK09581.1"/>
    <property type="match status" value="1"/>
</dbReference>
<dbReference type="SMART" id="SM00448">
    <property type="entry name" value="REC"/>
    <property type="match status" value="2"/>
</dbReference>
<feature type="modified residue" description="4-aspartylphosphate" evidence="3">
    <location>
        <position position="53"/>
    </location>
</feature>
<dbReference type="FunFam" id="3.30.70.270:FF:000001">
    <property type="entry name" value="Diguanylate cyclase domain protein"/>
    <property type="match status" value="1"/>
</dbReference>
<evidence type="ECO:0000256" key="1">
    <source>
        <dbReference type="ARBA" id="ARBA00012528"/>
    </source>
</evidence>
<dbReference type="FunFam" id="3.40.50.2300:FF:000574">
    <property type="entry name" value="Response regulator PleD"/>
    <property type="match status" value="1"/>
</dbReference>
<dbReference type="InterPro" id="IPR001789">
    <property type="entry name" value="Sig_transdc_resp-reg_receiver"/>
</dbReference>
<dbReference type="CDD" id="cd17538">
    <property type="entry name" value="REC_D1_PleD-like"/>
    <property type="match status" value="1"/>
</dbReference>
<dbReference type="InterPro" id="IPR043128">
    <property type="entry name" value="Rev_trsase/Diguanyl_cyclase"/>
</dbReference>
<keyword evidence="7" id="KW-1185">Reference proteome</keyword>
<dbReference type="PANTHER" id="PTHR45138:SF9">
    <property type="entry name" value="DIGUANYLATE CYCLASE DGCM-RELATED"/>
    <property type="match status" value="1"/>
</dbReference>
<dbReference type="GO" id="GO:0000160">
    <property type="term" value="P:phosphorelay signal transduction system"/>
    <property type="evidence" value="ECO:0007669"/>
    <property type="project" value="InterPro"/>
</dbReference>
<dbReference type="KEGG" id="cbot:ATE48_17810"/>
<feature type="domain" description="Response regulatory" evidence="4">
    <location>
        <begin position="161"/>
        <end position="270"/>
    </location>
</feature>
<dbReference type="OrthoDB" id="9812260at2"/>
<dbReference type="GO" id="GO:0005886">
    <property type="term" value="C:plasma membrane"/>
    <property type="evidence" value="ECO:0007669"/>
    <property type="project" value="TreeGrafter"/>
</dbReference>
<dbReference type="PROSITE" id="PS50110">
    <property type="entry name" value="RESPONSE_REGULATORY"/>
    <property type="match status" value="2"/>
</dbReference>
<dbReference type="InterPro" id="IPR029787">
    <property type="entry name" value="Nucleotide_cyclase"/>
</dbReference>
<dbReference type="InterPro" id="IPR000160">
    <property type="entry name" value="GGDEF_dom"/>
</dbReference>
<dbReference type="SMART" id="SM00267">
    <property type="entry name" value="GGDEF"/>
    <property type="match status" value="1"/>
</dbReference>
<name>A0A1B1AM20_9PROT</name>
<dbReference type="Pfam" id="PF00990">
    <property type="entry name" value="GGDEF"/>
    <property type="match status" value="1"/>
</dbReference>